<reference evidence="2 3" key="1">
    <citation type="journal article" date="2015" name="Nature">
        <title>rRNA introns, odd ribosomes, and small enigmatic genomes across a large radiation of phyla.</title>
        <authorList>
            <person name="Brown C.T."/>
            <person name="Hug L.A."/>
            <person name="Thomas B.C."/>
            <person name="Sharon I."/>
            <person name="Castelle C.J."/>
            <person name="Singh A."/>
            <person name="Wilkins M.J."/>
            <person name="Williams K.H."/>
            <person name="Banfield J.F."/>
        </authorList>
    </citation>
    <scope>NUCLEOTIDE SEQUENCE [LARGE SCALE GENOMIC DNA]</scope>
</reference>
<evidence type="ECO:0000313" key="3">
    <source>
        <dbReference type="Proteomes" id="UP000034072"/>
    </source>
</evidence>
<evidence type="ECO:0000259" key="1">
    <source>
        <dbReference type="Pfam" id="PF00535"/>
    </source>
</evidence>
<dbReference type="InterPro" id="IPR050256">
    <property type="entry name" value="Glycosyltransferase_2"/>
</dbReference>
<dbReference type="CDD" id="cd04179">
    <property type="entry name" value="DPM_DPG-synthase_like"/>
    <property type="match status" value="1"/>
</dbReference>
<dbReference type="AlphaFoldDB" id="A0A0G0QKY0"/>
<proteinExistence type="predicted"/>
<dbReference type="Proteomes" id="UP000034072">
    <property type="component" value="Unassembled WGS sequence"/>
</dbReference>
<dbReference type="Pfam" id="PF00535">
    <property type="entry name" value="Glycos_transf_2"/>
    <property type="match status" value="1"/>
</dbReference>
<gene>
    <name evidence="2" type="ORF">UT75_C0005G0071</name>
</gene>
<dbReference type="PANTHER" id="PTHR48090:SF7">
    <property type="entry name" value="RFBJ PROTEIN"/>
    <property type="match status" value="1"/>
</dbReference>
<keyword evidence="2" id="KW-0808">Transferase</keyword>
<protein>
    <submittedName>
        <fullName evidence="2">Glycosyl transferase</fullName>
    </submittedName>
</protein>
<sequence>MNQNKKITAIFIAYRAVTTLEEFYNAFPKELFDEIILVDDQSKDGTFELAKNLGIQSYQTETNLGYGGNLKKTLCLALDHGADIIVDLHPDGEYKPSAILPALQEIDNGAEFILGNRFQDINKTLKSGMYFWKILPILLLNWIDKTILGLPINDVHQGFRVYTRSMLEKIDFLDNSNDYLFSFELIAQAAFKKCRFAQVPVETSYTGEKRGASLKNSVKYSLKTFRVLILFILAKIGIRTRLFKNPSKE</sequence>
<accession>A0A0G0QKY0</accession>
<dbReference type="SUPFAM" id="SSF53448">
    <property type="entry name" value="Nucleotide-diphospho-sugar transferases"/>
    <property type="match status" value="1"/>
</dbReference>
<dbReference type="PANTHER" id="PTHR48090">
    <property type="entry name" value="UNDECAPRENYL-PHOSPHATE 4-DEOXY-4-FORMAMIDO-L-ARABINOSE TRANSFERASE-RELATED"/>
    <property type="match status" value="1"/>
</dbReference>
<name>A0A0G0QKY0_9BACT</name>
<dbReference type="GO" id="GO:0016740">
    <property type="term" value="F:transferase activity"/>
    <property type="evidence" value="ECO:0007669"/>
    <property type="project" value="UniProtKB-KW"/>
</dbReference>
<dbReference type="EMBL" id="LBXZ01000005">
    <property type="protein sequence ID" value="KKR40763.1"/>
    <property type="molecule type" value="Genomic_DNA"/>
</dbReference>
<dbReference type="InterPro" id="IPR001173">
    <property type="entry name" value="Glyco_trans_2-like"/>
</dbReference>
<comment type="caution">
    <text evidence="2">The sequence shown here is derived from an EMBL/GenBank/DDBJ whole genome shotgun (WGS) entry which is preliminary data.</text>
</comment>
<dbReference type="InterPro" id="IPR029044">
    <property type="entry name" value="Nucleotide-diphossugar_trans"/>
</dbReference>
<organism evidence="2 3">
    <name type="scientific">Candidatus Yanofskybacteria bacterium GW2011_GWE2_40_11</name>
    <dbReference type="NCBI Taxonomy" id="1619033"/>
    <lineage>
        <taxon>Bacteria</taxon>
        <taxon>Candidatus Yanofskyibacteriota</taxon>
    </lineage>
</organism>
<evidence type="ECO:0000313" key="2">
    <source>
        <dbReference type="EMBL" id="KKR40763.1"/>
    </source>
</evidence>
<feature type="domain" description="Glycosyltransferase 2-like" evidence="1">
    <location>
        <begin position="12"/>
        <end position="170"/>
    </location>
</feature>
<dbReference type="Gene3D" id="3.90.550.10">
    <property type="entry name" value="Spore Coat Polysaccharide Biosynthesis Protein SpsA, Chain A"/>
    <property type="match status" value="1"/>
</dbReference>